<dbReference type="SMART" id="SM00471">
    <property type="entry name" value="HDc"/>
    <property type="match status" value="1"/>
</dbReference>
<dbReference type="PROSITE" id="PS51845">
    <property type="entry name" value="PDEASE_I_2"/>
    <property type="match status" value="1"/>
</dbReference>
<dbReference type="InterPro" id="IPR023088">
    <property type="entry name" value="PDEase"/>
</dbReference>
<dbReference type="PROSITE" id="PS00126">
    <property type="entry name" value="PDEASE_I_1"/>
    <property type="match status" value="1"/>
</dbReference>
<dbReference type="SUPFAM" id="SSF81324">
    <property type="entry name" value="Voltage-gated potassium channels"/>
    <property type="match status" value="1"/>
</dbReference>
<evidence type="ECO:0000256" key="12">
    <source>
        <dbReference type="SAM" id="Phobius"/>
    </source>
</evidence>
<keyword evidence="5 12" id="KW-1133">Transmembrane helix</keyword>
<keyword evidence="6 12" id="KW-0472">Membrane</keyword>
<comment type="cofactor">
    <cofactor evidence="10">
        <name>a divalent metal cation</name>
        <dbReference type="ChEBI" id="CHEBI:60240"/>
    </cofactor>
    <text evidence="10">Binds 2 divalent metal cations per subunit. Site 1 may preferentially bind zinc ions, while site 2 has a preference for magnesium and/or manganese ions.</text>
</comment>
<dbReference type="Pfam" id="PF00233">
    <property type="entry name" value="PDEase_I"/>
    <property type="match status" value="1"/>
</dbReference>
<feature type="binding site" evidence="9">
    <location>
        <position position="495"/>
    </location>
    <ligand>
        <name>Zn(2+)</name>
        <dbReference type="ChEBI" id="CHEBI:29105"/>
        <label>2</label>
    </ligand>
</feature>
<evidence type="ECO:0000256" key="2">
    <source>
        <dbReference type="ARBA" id="ARBA00022692"/>
    </source>
</evidence>
<evidence type="ECO:0000259" key="13">
    <source>
        <dbReference type="PROSITE" id="PS51845"/>
    </source>
</evidence>
<reference evidence="14" key="1">
    <citation type="journal article" date="2011" name="PLoS Biol.">
        <title>Gene gain and loss during evolution of obligate parasitism in the white rust pathogen of Arabidopsis thaliana.</title>
        <authorList>
            <person name="Kemen E."/>
            <person name="Gardiner A."/>
            <person name="Schultz-Larsen T."/>
            <person name="Kemen A.C."/>
            <person name="Balmuth A.L."/>
            <person name="Robert-Seilaniantz A."/>
            <person name="Bailey K."/>
            <person name="Holub E."/>
            <person name="Studholme D.J."/>
            <person name="Maclean D."/>
            <person name="Jones J.D."/>
        </authorList>
    </citation>
    <scope>NUCLEOTIDE SEQUENCE</scope>
</reference>
<comment type="subcellular location">
    <subcellularLocation>
        <location evidence="1">Membrane</location>
        <topology evidence="1">Multi-pass membrane protein</topology>
    </subcellularLocation>
</comment>
<proteinExistence type="inferred from homology"/>
<gene>
    <name evidence="14" type="primary">AlNc14C11G1366</name>
    <name evidence="14" type="ORF">ALNC14_015670</name>
</gene>
<keyword evidence="2 12" id="KW-0812">Transmembrane</keyword>
<dbReference type="InterPro" id="IPR003607">
    <property type="entry name" value="HD/PDEase_dom"/>
</dbReference>
<feature type="active site" description="Proton donor" evidence="7">
    <location>
        <position position="454"/>
    </location>
</feature>
<feature type="binding site" evidence="9">
    <location>
        <position position="458"/>
    </location>
    <ligand>
        <name>Zn(2+)</name>
        <dbReference type="ChEBI" id="CHEBI:29105"/>
        <label>1</label>
    </ligand>
</feature>
<evidence type="ECO:0000256" key="4">
    <source>
        <dbReference type="ARBA" id="ARBA00022801"/>
    </source>
</evidence>
<dbReference type="InterPro" id="IPR005821">
    <property type="entry name" value="Ion_trans_dom"/>
</dbReference>
<dbReference type="InterPro" id="IPR027359">
    <property type="entry name" value="Volt_channel_dom_sf"/>
</dbReference>
<dbReference type="InterPro" id="IPR023174">
    <property type="entry name" value="PDEase_CS"/>
</dbReference>
<feature type="binding site" evidence="8">
    <location>
        <position position="495"/>
    </location>
    <ligand>
        <name>AMP</name>
        <dbReference type="ChEBI" id="CHEBI:456215"/>
    </ligand>
</feature>
<evidence type="ECO:0000256" key="3">
    <source>
        <dbReference type="ARBA" id="ARBA00022723"/>
    </source>
</evidence>
<dbReference type="Pfam" id="PF00520">
    <property type="entry name" value="Ion_trans"/>
    <property type="match status" value="1"/>
</dbReference>
<keyword evidence="3 9" id="KW-0479">Metal-binding</keyword>
<reference evidence="14" key="2">
    <citation type="submission" date="2011-02" db="EMBL/GenBank/DDBJ databases">
        <authorList>
            <person name="MacLean D."/>
        </authorList>
    </citation>
    <scope>NUCLEOTIDE SEQUENCE</scope>
</reference>
<dbReference type="InterPro" id="IPR036971">
    <property type="entry name" value="PDEase_catalytic_dom_sf"/>
</dbReference>
<dbReference type="GO" id="GO:0046872">
    <property type="term" value="F:metal ion binding"/>
    <property type="evidence" value="ECO:0007669"/>
    <property type="project" value="UniProtKB-KW"/>
</dbReference>
<dbReference type="Gene3D" id="1.10.1300.10">
    <property type="entry name" value="3'5'-cyclic nucleotide phosphodiesterase, catalytic domain"/>
    <property type="match status" value="1"/>
</dbReference>
<organism evidence="14">
    <name type="scientific">Albugo laibachii Nc14</name>
    <dbReference type="NCBI Taxonomy" id="890382"/>
    <lineage>
        <taxon>Eukaryota</taxon>
        <taxon>Sar</taxon>
        <taxon>Stramenopiles</taxon>
        <taxon>Oomycota</taxon>
        <taxon>Peronosporomycetes</taxon>
        <taxon>Albuginales</taxon>
        <taxon>Albuginaceae</taxon>
        <taxon>Albugo</taxon>
    </lineage>
</organism>
<feature type="binding site" evidence="9">
    <location>
        <position position="495"/>
    </location>
    <ligand>
        <name>Zn(2+)</name>
        <dbReference type="ChEBI" id="CHEBI:29105"/>
        <label>1</label>
    </ligand>
</feature>
<feature type="transmembrane region" description="Helical" evidence="12">
    <location>
        <begin position="176"/>
        <end position="197"/>
    </location>
</feature>
<evidence type="ECO:0000256" key="5">
    <source>
        <dbReference type="ARBA" id="ARBA00022989"/>
    </source>
</evidence>
<dbReference type="CDD" id="cd00077">
    <property type="entry name" value="HDc"/>
    <property type="match status" value="1"/>
</dbReference>
<evidence type="ECO:0000313" key="14">
    <source>
        <dbReference type="EMBL" id="CCA15424.1"/>
    </source>
</evidence>
<keyword evidence="4 10" id="KW-0378">Hydrolase</keyword>
<dbReference type="InterPro" id="IPR002073">
    <property type="entry name" value="PDEase_catalytic_dom"/>
</dbReference>
<dbReference type="GO" id="GO:0004114">
    <property type="term" value="F:3',5'-cyclic-nucleotide phosphodiesterase activity"/>
    <property type="evidence" value="ECO:0007669"/>
    <property type="project" value="InterPro"/>
</dbReference>
<evidence type="ECO:0000256" key="11">
    <source>
        <dbReference type="SAM" id="MobiDB-lite"/>
    </source>
</evidence>
<feature type="binding site" evidence="9">
    <location>
        <position position="494"/>
    </location>
    <ligand>
        <name>Zn(2+)</name>
        <dbReference type="ChEBI" id="CHEBI:29105"/>
        <label>1</label>
    </ligand>
</feature>
<feature type="transmembrane region" description="Helical" evidence="12">
    <location>
        <begin position="110"/>
        <end position="131"/>
    </location>
</feature>
<dbReference type="HOGENOM" id="CLU_367831_0_0_1"/>
<feature type="binding site" evidence="8">
    <location>
        <position position="661"/>
    </location>
    <ligand>
        <name>AMP</name>
        <dbReference type="ChEBI" id="CHEBI:456215"/>
    </ligand>
</feature>
<evidence type="ECO:0000256" key="10">
    <source>
        <dbReference type="RuleBase" id="RU363067"/>
    </source>
</evidence>
<comment type="similarity">
    <text evidence="10">Belongs to the cyclic nucleotide phosphodiesterase family.</text>
</comment>
<dbReference type="SUPFAM" id="SSF109604">
    <property type="entry name" value="HD-domain/PDEase-like"/>
    <property type="match status" value="1"/>
</dbReference>
<dbReference type="EC" id="3.1.4.-" evidence="10"/>
<feature type="binding site" evidence="9">
    <location>
        <position position="610"/>
    </location>
    <ligand>
        <name>Zn(2+)</name>
        <dbReference type="ChEBI" id="CHEBI:29105"/>
        <label>1</label>
    </ligand>
</feature>
<feature type="transmembrane region" description="Helical" evidence="12">
    <location>
        <begin position="143"/>
        <end position="164"/>
    </location>
</feature>
<name>F0W2Y7_9STRA</name>
<feature type="binding site" evidence="8">
    <location>
        <begin position="454"/>
        <end position="458"/>
    </location>
    <ligand>
        <name>AMP</name>
        <dbReference type="ChEBI" id="CHEBI:456215"/>
    </ligand>
</feature>
<feature type="domain" description="PDEase" evidence="13">
    <location>
        <begin position="364"/>
        <end position="705"/>
    </location>
</feature>
<dbReference type="AlphaFoldDB" id="F0W2Y7"/>
<evidence type="ECO:0000256" key="9">
    <source>
        <dbReference type="PIRSR" id="PIRSR623088-3"/>
    </source>
</evidence>
<dbReference type="GO" id="GO:0016020">
    <property type="term" value="C:membrane"/>
    <property type="evidence" value="ECO:0007669"/>
    <property type="project" value="UniProtKB-SubCell"/>
</dbReference>
<evidence type="ECO:0000256" key="7">
    <source>
        <dbReference type="PIRSR" id="PIRSR623088-1"/>
    </source>
</evidence>
<evidence type="ECO:0000256" key="1">
    <source>
        <dbReference type="ARBA" id="ARBA00004141"/>
    </source>
</evidence>
<feature type="region of interest" description="Disordered" evidence="11">
    <location>
        <begin position="55"/>
        <end position="82"/>
    </location>
</feature>
<dbReference type="GO" id="GO:0005216">
    <property type="term" value="F:monoatomic ion channel activity"/>
    <property type="evidence" value="ECO:0007669"/>
    <property type="project" value="InterPro"/>
</dbReference>
<dbReference type="EMBL" id="FR824056">
    <property type="protein sequence ID" value="CCA15424.1"/>
    <property type="molecule type" value="Genomic_DNA"/>
</dbReference>
<evidence type="ECO:0000256" key="6">
    <source>
        <dbReference type="ARBA" id="ARBA00023136"/>
    </source>
</evidence>
<dbReference type="GO" id="GO:0007165">
    <property type="term" value="P:signal transduction"/>
    <property type="evidence" value="ECO:0007669"/>
    <property type="project" value="InterPro"/>
</dbReference>
<dbReference type="Gene3D" id="1.20.120.350">
    <property type="entry name" value="Voltage-gated potassium channels. Chain C"/>
    <property type="match status" value="1"/>
</dbReference>
<sequence length="745" mass="84966">MSAKKTLGGNFMQDTLDSNPALTQLKKTEFSTAPAANVQPKKQKQSRFFHARQFGEKRSRSVAPADSTTYNNSPTKRRKATDGGIHIREASALRRHYQWRISLGKMMQKVAVELFFVLVVLCYGIFVVIQITMGEKDLENYKYYIDICDITVGCILLLEILLNMTAFGMVYLRDGWTLFDTIVIVVSFILSVCAATGTSSTVLLKILRLRVVFRILRIVVVIERIKRRSRTMALSQREKPMSSPVERVLSILHELRYHPALSHQHRSDVDFAINAIKNNRLYEVNDELITDVDDDTQNWLRGELLKTKDSNKIIVDPKQSSIQRSSFLLPYPESEATRTEGAESITSIDEDKECIKVIQLGRISSAQRLSLLQPNVLRTSFISEHDLKEVYRNLCCWDFNIFAVNTITNGHVLSNVGYQLLHGLATETLNIPNGVLSNFLAEIQRGYSSSNPYHNAIHAADVMQTVQFFLSQGELTTFLLPLDCCLALIAAAVHDFRHDGFNNSFHINTSSEIAIRYNDHAVLENYHVAQSFLLMKNQDCNLFAQLTAEDFKYSREMIIQMVLATDMARHFEEVALFKTNILPASPNEQFSIKNLGDKKLLLKMILHTCDVSNPAKPRETMLRWTHRVIEEFFVQGDMEKQLNMPISPFMDRETIVLKKMQVGFADFIVIPLFTIWAQLLPQVQAGPFKVLQGNREFWANLSDEVKPHMINDIIKALLVERNKSGQAETRLEANLTSETIVKHQR</sequence>
<dbReference type="PRINTS" id="PR00387">
    <property type="entry name" value="PDIESTERASE1"/>
</dbReference>
<evidence type="ECO:0000256" key="8">
    <source>
        <dbReference type="PIRSR" id="PIRSR623088-2"/>
    </source>
</evidence>
<accession>F0W2Y7</accession>
<dbReference type="PANTHER" id="PTHR11347">
    <property type="entry name" value="CYCLIC NUCLEOTIDE PHOSPHODIESTERASE"/>
    <property type="match status" value="1"/>
</dbReference>
<protein>
    <recommendedName>
        <fullName evidence="10">Phosphodiesterase</fullName>
        <ecNumber evidence="10">3.1.4.-</ecNumber>
    </recommendedName>
</protein>
<feature type="binding site" evidence="8">
    <location>
        <position position="610"/>
    </location>
    <ligand>
        <name>AMP</name>
        <dbReference type="ChEBI" id="CHEBI:456215"/>
    </ligand>
</feature>